<evidence type="ECO:0000259" key="4">
    <source>
        <dbReference type="Pfam" id="PF02582"/>
    </source>
</evidence>
<dbReference type="Proteomes" id="UP000887561">
    <property type="component" value="Unplaced"/>
</dbReference>
<keyword evidence="3" id="KW-1133">Transmembrane helix</keyword>
<dbReference type="PANTHER" id="PTHR16255:SF1">
    <property type="entry name" value="REQUIRED FOR MEIOTIC NUCLEAR DIVISION PROTEIN 1 HOMOLOG"/>
    <property type="match status" value="1"/>
</dbReference>
<dbReference type="InterPro" id="IPR051624">
    <property type="entry name" value="RMD1/Sad1-interacting"/>
</dbReference>
<dbReference type="WBParaSite" id="scaffold978_cov183.g2181">
    <property type="protein sequence ID" value="scaffold978_cov183.g2181"/>
    <property type="gene ID" value="scaffold978_cov183.g2181"/>
</dbReference>
<reference evidence="6" key="1">
    <citation type="submission" date="2022-11" db="UniProtKB">
        <authorList>
            <consortium name="WormBaseParasite"/>
        </authorList>
    </citation>
    <scope>IDENTIFICATION</scope>
</reference>
<dbReference type="GO" id="GO:0070131">
    <property type="term" value="P:positive regulation of mitochondrial translation"/>
    <property type="evidence" value="ECO:0007669"/>
    <property type="project" value="TreeGrafter"/>
</dbReference>
<dbReference type="PANTHER" id="PTHR16255">
    <property type="entry name" value="REQUIRED FOR MEIOTIC NUCLEAR DIVISION PROTEIN 1 HOMOLOG"/>
    <property type="match status" value="1"/>
</dbReference>
<proteinExistence type="inferred from homology"/>
<organism evidence="5 6">
    <name type="scientific">Meloidogyne javanica</name>
    <name type="common">Root-knot nematode worm</name>
    <dbReference type="NCBI Taxonomy" id="6303"/>
    <lineage>
        <taxon>Eukaryota</taxon>
        <taxon>Metazoa</taxon>
        <taxon>Ecdysozoa</taxon>
        <taxon>Nematoda</taxon>
        <taxon>Chromadorea</taxon>
        <taxon>Rhabditida</taxon>
        <taxon>Tylenchina</taxon>
        <taxon>Tylenchomorpha</taxon>
        <taxon>Tylenchoidea</taxon>
        <taxon>Meloidogynidae</taxon>
        <taxon>Meloidogyninae</taxon>
        <taxon>Meloidogyne</taxon>
        <taxon>Meloidogyne incognita group</taxon>
    </lineage>
</organism>
<protein>
    <submittedName>
        <fullName evidence="6">DUF155 domain-containing protein</fullName>
    </submittedName>
</protein>
<evidence type="ECO:0000256" key="1">
    <source>
        <dbReference type="ARBA" id="ARBA00008306"/>
    </source>
</evidence>
<keyword evidence="3" id="KW-0812">Transmembrane</keyword>
<accession>A0A915NFF8</accession>
<name>A0A915NFF8_MELJA</name>
<evidence type="ECO:0000313" key="6">
    <source>
        <dbReference type="WBParaSite" id="scaffold978_cov183.g2181"/>
    </source>
</evidence>
<evidence type="ECO:0000313" key="5">
    <source>
        <dbReference type="Proteomes" id="UP000887561"/>
    </source>
</evidence>
<keyword evidence="2" id="KW-0175">Coiled coil</keyword>
<comment type="similarity">
    <text evidence="1">Belongs to the RMD1/sif2 family.</text>
</comment>
<feature type="domain" description="DUF155" evidence="4">
    <location>
        <begin position="67"/>
        <end position="211"/>
    </location>
</feature>
<evidence type="ECO:0000256" key="2">
    <source>
        <dbReference type="SAM" id="Coils"/>
    </source>
</evidence>
<keyword evidence="5" id="KW-1185">Reference proteome</keyword>
<dbReference type="Pfam" id="PF02582">
    <property type="entry name" value="DUF155"/>
    <property type="match status" value="1"/>
</dbReference>
<sequence>MLKILNNLIFNKIGGNNFVWKRLYLTKQNVSGGKRNFELKLEELKNCVNSIPLAEGFDLTHQLNPLNEKMSRAEEEIMKIEFTNDDTIYLNNDVNINCSLIDGIYISYNNLERFAFSHALAASVRMGIWERELDRLNDELEQCIDQLKEGKLIWKASKARQTIGKIASIRHSVNSSELLNKDIYWDLLDIERVYESLAKQLKLASRQRDLNKRIDYCEYFVKTIHEMLDQKHSHRLEWIIIILIFVEILINLPKIMGIFSFESKKEEK</sequence>
<feature type="coiled-coil region" evidence="2">
    <location>
        <begin position="126"/>
        <end position="153"/>
    </location>
</feature>
<dbReference type="GO" id="GO:0005739">
    <property type="term" value="C:mitochondrion"/>
    <property type="evidence" value="ECO:0007669"/>
    <property type="project" value="UniProtKB-ARBA"/>
</dbReference>
<evidence type="ECO:0000256" key="3">
    <source>
        <dbReference type="SAM" id="Phobius"/>
    </source>
</evidence>
<dbReference type="InterPro" id="IPR003734">
    <property type="entry name" value="DUF155"/>
</dbReference>
<feature type="transmembrane region" description="Helical" evidence="3">
    <location>
        <begin position="238"/>
        <end position="261"/>
    </location>
</feature>
<dbReference type="AlphaFoldDB" id="A0A915NFF8"/>
<keyword evidence="3" id="KW-0472">Membrane</keyword>